<evidence type="ECO:0000313" key="3">
    <source>
        <dbReference type="Proteomes" id="UP000006666"/>
    </source>
</evidence>
<evidence type="ECO:0000256" key="1">
    <source>
        <dbReference type="SAM" id="MobiDB-lite"/>
    </source>
</evidence>
<dbReference type="KEGG" id="kse:Ksed_03290"/>
<dbReference type="STRING" id="478801.Ksed_03290"/>
<dbReference type="EMBL" id="CP001686">
    <property type="protein sequence ID" value="ACV05406.1"/>
    <property type="molecule type" value="Genomic_DNA"/>
</dbReference>
<dbReference type="AlphaFoldDB" id="C7NK19"/>
<dbReference type="RefSeq" id="WP_012801824.1">
    <property type="nucleotide sequence ID" value="NC_013169.1"/>
</dbReference>
<dbReference type="HOGENOM" id="CLU_717252_0_0_11"/>
<accession>C7NK19</accession>
<gene>
    <name evidence="2" type="ordered locus">Ksed_03290</name>
</gene>
<feature type="region of interest" description="Disordered" evidence="1">
    <location>
        <begin position="192"/>
        <end position="233"/>
    </location>
</feature>
<feature type="region of interest" description="Disordered" evidence="1">
    <location>
        <begin position="88"/>
        <end position="135"/>
    </location>
</feature>
<organism evidence="2 3">
    <name type="scientific">Kytococcus sedentarius (strain ATCC 14392 / DSM 20547 / JCM 11482 / CCUG 33030 / NBRC 15357 / NCTC 11040 / CCM 314 / 541)</name>
    <name type="common">Micrococcus sedentarius</name>
    <dbReference type="NCBI Taxonomy" id="478801"/>
    <lineage>
        <taxon>Bacteria</taxon>
        <taxon>Bacillati</taxon>
        <taxon>Actinomycetota</taxon>
        <taxon>Actinomycetes</taxon>
        <taxon>Micrococcales</taxon>
        <taxon>Kytococcaceae</taxon>
        <taxon>Kytococcus</taxon>
    </lineage>
</organism>
<feature type="region of interest" description="Disordered" evidence="1">
    <location>
        <begin position="286"/>
        <end position="355"/>
    </location>
</feature>
<reference evidence="2 3" key="1">
    <citation type="journal article" date="2009" name="Stand. Genomic Sci.">
        <title>Complete genome sequence of Kytococcus sedentarius type strain (541).</title>
        <authorList>
            <person name="Sims D."/>
            <person name="Brettin T."/>
            <person name="Detter J.C."/>
            <person name="Han C."/>
            <person name="Lapidus A."/>
            <person name="Copeland A."/>
            <person name="Glavina Del Rio T."/>
            <person name="Nolan M."/>
            <person name="Chen F."/>
            <person name="Lucas S."/>
            <person name="Tice H."/>
            <person name="Cheng J.F."/>
            <person name="Bruce D."/>
            <person name="Goodwin L."/>
            <person name="Pitluck S."/>
            <person name="Ovchinnikova G."/>
            <person name="Pati A."/>
            <person name="Ivanova N."/>
            <person name="Mavrommatis K."/>
            <person name="Chen A."/>
            <person name="Palaniappan K."/>
            <person name="D'haeseleer P."/>
            <person name="Chain P."/>
            <person name="Bristow J."/>
            <person name="Eisen J.A."/>
            <person name="Markowitz V."/>
            <person name="Hugenholtz P."/>
            <person name="Schneider S."/>
            <person name="Goker M."/>
            <person name="Pukall R."/>
            <person name="Kyrpides N.C."/>
            <person name="Klenk H.P."/>
        </authorList>
    </citation>
    <scope>NUCLEOTIDE SEQUENCE [LARGE SCALE GENOMIC DNA]</scope>
    <source>
        <strain evidence="3">ATCC 14392 / DSM 20547 / JCM 11482 / CCUG 33030 / NBRC 15357 / NCTC 11040 / CCM 314 / 541</strain>
    </source>
</reference>
<sequence>MNWLLMILSFALGGLTTWLWSVRTVTRVIPASEYDRHLDAQYDDEDDALERDGDTRDGAAGLGAAGVAGGAAGAAALSDRDRDDDYLEVDEDHGRYTERDDVALADDAEATDDAVLADDLEPADERELTSDEDDLAGADEAAGAHALGDLDEDDAASEGEFVSTDAEVTDDDADLDTTSVAGAGAATGVAGFAAGSQLEDEDASELGDGIEGDDDVVDPASTATVAPGTTGGDVVVVEEIEDVDGQPVGRSASDAHTEAIPMVGQGMTDEDVDAASADDLQPVDADAEYADEVDPIAPDASFLEDSEDVDGDEAVEDDAPYGPGSARSAADGSGPEGWAIKGNADSGLFHTEESPGYENTRAEVWFADEASAIAAGFRHWDRKQR</sequence>
<proteinExistence type="predicted"/>
<keyword evidence="3" id="KW-1185">Reference proteome</keyword>
<feature type="compositionally biased region" description="Acidic residues" evidence="1">
    <location>
        <begin position="103"/>
        <end position="122"/>
    </location>
</feature>
<feature type="region of interest" description="Disordered" evidence="1">
    <location>
        <begin position="148"/>
        <end position="180"/>
    </location>
</feature>
<dbReference type="eggNOG" id="COG0088">
    <property type="taxonomic scope" value="Bacteria"/>
</dbReference>
<protein>
    <submittedName>
        <fullName evidence="2">Uncharacterized protein</fullName>
    </submittedName>
</protein>
<dbReference type="Proteomes" id="UP000006666">
    <property type="component" value="Chromosome"/>
</dbReference>
<feature type="compositionally biased region" description="Acidic residues" evidence="1">
    <location>
        <begin position="198"/>
        <end position="217"/>
    </location>
</feature>
<name>C7NK19_KYTSD</name>
<feature type="compositionally biased region" description="Acidic residues" evidence="1">
    <location>
        <begin position="302"/>
        <end position="319"/>
    </location>
</feature>
<feature type="compositionally biased region" description="Basic and acidic residues" evidence="1">
    <location>
        <begin position="92"/>
        <end position="102"/>
    </location>
</feature>
<evidence type="ECO:0000313" key="2">
    <source>
        <dbReference type="EMBL" id="ACV05406.1"/>
    </source>
</evidence>